<accession>A0ABX8NCN2</accession>
<proteinExistence type="predicted"/>
<reference evidence="2" key="1">
    <citation type="journal article" date="2021" name="Microorganisms">
        <title>The Ever-Expanding Pseudomonas Genus: Description of 43 New Species and Partition of the Pseudomonas putida Group.</title>
        <authorList>
            <person name="Girard L."/>
            <person name="Lood C."/>
            <person name="Hofte M."/>
            <person name="Vandamme P."/>
            <person name="Rokni-Zadeh H."/>
            <person name="van Noort V."/>
            <person name="Lavigne R."/>
            <person name="De Mot R."/>
        </authorList>
    </citation>
    <scope>NUCLEOTIDE SEQUENCE</scope>
    <source>
        <strain evidence="2">COW40</strain>
    </source>
</reference>
<feature type="domain" description="MaoC-like" evidence="1">
    <location>
        <begin position="5"/>
        <end position="102"/>
    </location>
</feature>
<organism evidence="2 3">
    <name type="scientific">Pseudomonas fakonensis</name>
    <dbReference type="NCBI Taxonomy" id="2842355"/>
    <lineage>
        <taxon>Bacteria</taxon>
        <taxon>Pseudomonadati</taxon>
        <taxon>Pseudomonadota</taxon>
        <taxon>Gammaproteobacteria</taxon>
        <taxon>Pseudomonadales</taxon>
        <taxon>Pseudomonadaceae</taxon>
        <taxon>Pseudomonas</taxon>
    </lineage>
</organism>
<sequence>MSVAYSQTITDADIKAYAGLSGDHNPVHVDREYAEQSRFGKRIAHGLMSAGFFSALFGTRLPGPGCVYVSQSLNFLRPVYIDDTVVAEVCVTAVDLQKRRVSFDTLCKVNGKKVITGCAQIYIP</sequence>
<dbReference type="InterPro" id="IPR050965">
    <property type="entry name" value="UPF0336/Enoyl-CoA_hydratase"/>
</dbReference>
<evidence type="ECO:0000313" key="2">
    <source>
        <dbReference type="EMBL" id="QXH54144.1"/>
    </source>
</evidence>
<evidence type="ECO:0000259" key="1">
    <source>
        <dbReference type="Pfam" id="PF01575"/>
    </source>
</evidence>
<dbReference type="CDD" id="cd03449">
    <property type="entry name" value="R_hydratase"/>
    <property type="match status" value="1"/>
</dbReference>
<dbReference type="EMBL" id="CP077076">
    <property type="protein sequence ID" value="QXH54144.1"/>
    <property type="molecule type" value="Genomic_DNA"/>
</dbReference>
<dbReference type="Proteomes" id="UP001046350">
    <property type="component" value="Chromosome"/>
</dbReference>
<evidence type="ECO:0000313" key="3">
    <source>
        <dbReference type="Proteomes" id="UP001046350"/>
    </source>
</evidence>
<dbReference type="PANTHER" id="PTHR43437">
    <property type="entry name" value="HYDROXYACYL-THIOESTER DEHYDRATASE TYPE 2, MITOCHONDRIAL-RELATED"/>
    <property type="match status" value="1"/>
</dbReference>
<dbReference type="PANTHER" id="PTHR43437:SF3">
    <property type="entry name" value="HYDROXYACYL-THIOESTER DEHYDRATASE TYPE 2, MITOCHONDRIAL"/>
    <property type="match status" value="1"/>
</dbReference>
<gene>
    <name evidence="2" type="ORF">KSS94_07190</name>
</gene>
<keyword evidence="3" id="KW-1185">Reference proteome</keyword>
<protein>
    <submittedName>
        <fullName evidence="2">MaoC family dehydratase</fullName>
    </submittedName>
</protein>
<dbReference type="Pfam" id="PF01575">
    <property type="entry name" value="MaoC_dehydratas"/>
    <property type="match status" value="1"/>
</dbReference>
<dbReference type="InterPro" id="IPR002539">
    <property type="entry name" value="MaoC-like_dom"/>
</dbReference>
<name>A0ABX8NCN2_9PSED</name>